<name>A0A0B6XVD9_9EUPU</name>
<dbReference type="EMBL" id="HACG01000601">
    <property type="protein sequence ID" value="CEK47466.1"/>
    <property type="molecule type" value="Transcribed_RNA"/>
</dbReference>
<gene>
    <name evidence="2" type="primary">ORF1425</name>
</gene>
<evidence type="ECO:0000313" key="2">
    <source>
        <dbReference type="EMBL" id="CEK47466.1"/>
    </source>
</evidence>
<dbReference type="AlphaFoldDB" id="A0A0B6XVD9"/>
<feature type="non-terminal residue" evidence="2">
    <location>
        <position position="69"/>
    </location>
</feature>
<organism evidence="2">
    <name type="scientific">Arion vulgaris</name>
    <dbReference type="NCBI Taxonomy" id="1028688"/>
    <lineage>
        <taxon>Eukaryota</taxon>
        <taxon>Metazoa</taxon>
        <taxon>Spiralia</taxon>
        <taxon>Lophotrochozoa</taxon>
        <taxon>Mollusca</taxon>
        <taxon>Gastropoda</taxon>
        <taxon>Heterobranchia</taxon>
        <taxon>Euthyneura</taxon>
        <taxon>Panpulmonata</taxon>
        <taxon>Eupulmonata</taxon>
        <taxon>Stylommatophora</taxon>
        <taxon>Helicina</taxon>
        <taxon>Arionoidea</taxon>
        <taxon>Arionidae</taxon>
        <taxon>Arion</taxon>
    </lineage>
</organism>
<accession>A0A0B6XVD9</accession>
<reference evidence="2" key="1">
    <citation type="submission" date="2014-12" db="EMBL/GenBank/DDBJ databases">
        <title>Insight into the proteome of Arion vulgaris.</title>
        <authorList>
            <person name="Aradska J."/>
            <person name="Bulat T."/>
            <person name="Smidak R."/>
            <person name="Sarate P."/>
            <person name="Gangsoo J."/>
            <person name="Sialana F."/>
            <person name="Bilban M."/>
            <person name="Lubec G."/>
        </authorList>
    </citation>
    <scope>NUCLEOTIDE SEQUENCE</scope>
    <source>
        <tissue evidence="2">Skin</tissue>
    </source>
</reference>
<sequence length="69" mass="7377">MEGGNIDSSANLDLSDLGNASVTNVPRNLQEVRQTQVDSNIGSTEDVDNSMQQDEPTAAKKQNSGSIKR</sequence>
<proteinExistence type="predicted"/>
<protein>
    <submittedName>
        <fullName evidence="2">Uncharacterized protein</fullName>
    </submittedName>
</protein>
<feature type="region of interest" description="Disordered" evidence="1">
    <location>
        <begin position="1"/>
        <end position="69"/>
    </location>
</feature>
<evidence type="ECO:0000256" key="1">
    <source>
        <dbReference type="SAM" id="MobiDB-lite"/>
    </source>
</evidence>